<keyword evidence="3" id="KW-1185">Reference proteome</keyword>
<protein>
    <submittedName>
        <fullName evidence="2">Uncharacterized protein</fullName>
    </submittedName>
</protein>
<comment type="caution">
    <text evidence="2">The sequence shown here is derived from an EMBL/GenBank/DDBJ whole genome shotgun (WGS) entry which is preliminary data.</text>
</comment>
<evidence type="ECO:0000256" key="1">
    <source>
        <dbReference type="SAM" id="MobiDB-lite"/>
    </source>
</evidence>
<feature type="region of interest" description="Disordered" evidence="1">
    <location>
        <begin position="1"/>
        <end position="60"/>
    </location>
</feature>
<dbReference type="EMBL" id="AODQ01000001">
    <property type="protein sequence ID" value="EMR04786.1"/>
    <property type="molecule type" value="Genomic_DNA"/>
</dbReference>
<gene>
    <name evidence="2" type="ORF">ADICEAN_00057</name>
</gene>
<evidence type="ECO:0000313" key="3">
    <source>
        <dbReference type="Proteomes" id="UP000011910"/>
    </source>
</evidence>
<feature type="compositionally biased region" description="Basic residues" evidence="1">
    <location>
        <begin position="37"/>
        <end position="60"/>
    </location>
</feature>
<organism evidence="2 3">
    <name type="scientific">Cesiribacter andamanensis AMV16</name>
    <dbReference type="NCBI Taxonomy" id="1279009"/>
    <lineage>
        <taxon>Bacteria</taxon>
        <taxon>Pseudomonadati</taxon>
        <taxon>Bacteroidota</taxon>
        <taxon>Cytophagia</taxon>
        <taxon>Cytophagales</taxon>
        <taxon>Cesiribacteraceae</taxon>
        <taxon>Cesiribacter</taxon>
    </lineage>
</organism>
<feature type="compositionally biased region" description="Basic and acidic residues" evidence="1">
    <location>
        <begin position="26"/>
        <end position="36"/>
    </location>
</feature>
<accession>M7NCB4</accession>
<dbReference type="Proteomes" id="UP000011910">
    <property type="component" value="Unassembled WGS sequence"/>
</dbReference>
<reference evidence="2 3" key="1">
    <citation type="journal article" date="2013" name="Genome Announc.">
        <title>Draft Genome Sequence of Cesiribacter andamanensis Strain AMV16T, Isolated from a Soil Sample from a Mud Volcano in the Andaman Islands, India.</title>
        <authorList>
            <person name="Shivaji S."/>
            <person name="Ara S."/>
            <person name="Begum Z."/>
            <person name="Srinivas T.N."/>
            <person name="Singh A."/>
            <person name="Kumar Pinnaka A."/>
        </authorList>
    </citation>
    <scope>NUCLEOTIDE SEQUENCE [LARGE SCALE GENOMIC DNA]</scope>
    <source>
        <strain evidence="2 3">AMV16</strain>
    </source>
</reference>
<sequence>MGHPSTQVLTPHFTETTIPCSLHHHSQQDPIKEKKTQKPKKPQVSKKTSKRKAQKAKTNG</sequence>
<dbReference type="AlphaFoldDB" id="M7NCB4"/>
<feature type="compositionally biased region" description="Polar residues" evidence="1">
    <location>
        <begin position="1"/>
        <end position="19"/>
    </location>
</feature>
<evidence type="ECO:0000313" key="2">
    <source>
        <dbReference type="EMBL" id="EMR04786.1"/>
    </source>
</evidence>
<name>M7NCB4_9BACT</name>
<proteinExistence type="predicted"/>
<dbReference type="RefSeq" id="WP_009193471.1">
    <property type="nucleotide sequence ID" value="NZ_AODQ01000001.1"/>
</dbReference>